<dbReference type="Proteomes" id="UP000219072">
    <property type="component" value="Unassembled WGS sequence"/>
</dbReference>
<dbReference type="AlphaFoldDB" id="A0A286E8E4"/>
<organism evidence="3 4">
    <name type="scientific">Streptomyces zhaozhouensis</name>
    <dbReference type="NCBI Taxonomy" id="1300267"/>
    <lineage>
        <taxon>Bacteria</taxon>
        <taxon>Bacillati</taxon>
        <taxon>Actinomycetota</taxon>
        <taxon>Actinomycetes</taxon>
        <taxon>Kitasatosporales</taxon>
        <taxon>Streptomycetaceae</taxon>
        <taxon>Streptomyces</taxon>
    </lineage>
</organism>
<proteinExistence type="predicted"/>
<keyword evidence="4" id="KW-1185">Reference proteome</keyword>
<feature type="transmembrane region" description="Helical" evidence="2">
    <location>
        <begin position="95"/>
        <end position="113"/>
    </location>
</feature>
<keyword evidence="2" id="KW-0472">Membrane</keyword>
<evidence type="ECO:0000256" key="1">
    <source>
        <dbReference type="SAM" id="MobiDB-lite"/>
    </source>
</evidence>
<feature type="compositionally biased region" description="Pro residues" evidence="1">
    <location>
        <begin position="165"/>
        <end position="183"/>
    </location>
</feature>
<reference evidence="3 4" key="1">
    <citation type="submission" date="2017-09" db="EMBL/GenBank/DDBJ databases">
        <authorList>
            <person name="Ehlers B."/>
            <person name="Leendertz F.H."/>
        </authorList>
    </citation>
    <scope>NUCLEOTIDE SEQUENCE [LARGE SCALE GENOMIC DNA]</scope>
    <source>
        <strain evidence="3 4">CGMCC 4.7095</strain>
    </source>
</reference>
<name>A0A286E8E4_9ACTN</name>
<evidence type="ECO:0000313" key="4">
    <source>
        <dbReference type="Proteomes" id="UP000219072"/>
    </source>
</evidence>
<keyword evidence="2" id="KW-1133">Transmembrane helix</keyword>
<evidence type="ECO:0000313" key="3">
    <source>
        <dbReference type="EMBL" id="SOD67172.1"/>
    </source>
</evidence>
<dbReference type="OrthoDB" id="10003119at2"/>
<gene>
    <name evidence="3" type="ORF">SAMN06297387_12915</name>
</gene>
<keyword evidence="2" id="KW-0812">Transmembrane</keyword>
<evidence type="ECO:0000256" key="2">
    <source>
        <dbReference type="SAM" id="Phobius"/>
    </source>
</evidence>
<sequence length="183" mass="19722">MTLNRILADFDGRPTVDVWLAGDIHLLDDVIDGAYARGYHVLHREVGSRGAILKFALDTTPLGQARAMRAPGGTSPAAMSAAKDAWDHAEGYNPAPARFVIGFFFLTAASVAWNVRDNTALSVTLWCVAALLLAFGIAIGPMTRRTARVNREIVENFHQQSALDVPPPPPPPPYRGPTPPEGN</sequence>
<feature type="region of interest" description="Disordered" evidence="1">
    <location>
        <begin position="159"/>
        <end position="183"/>
    </location>
</feature>
<protein>
    <submittedName>
        <fullName evidence="3">Uncharacterized protein</fullName>
    </submittedName>
</protein>
<accession>A0A286E8E4</accession>
<dbReference type="EMBL" id="OCNE01000029">
    <property type="protein sequence ID" value="SOD67172.1"/>
    <property type="molecule type" value="Genomic_DNA"/>
</dbReference>
<feature type="transmembrane region" description="Helical" evidence="2">
    <location>
        <begin position="119"/>
        <end position="139"/>
    </location>
</feature>